<evidence type="ECO:0000256" key="4">
    <source>
        <dbReference type="SAM" id="MobiDB-lite"/>
    </source>
</evidence>
<feature type="domain" description="HTH araC/xylS-type" evidence="5">
    <location>
        <begin position="195"/>
        <end position="293"/>
    </location>
</feature>
<dbReference type="PROSITE" id="PS00041">
    <property type="entry name" value="HTH_ARAC_FAMILY_1"/>
    <property type="match status" value="1"/>
</dbReference>
<dbReference type="PANTHER" id="PTHR43280">
    <property type="entry name" value="ARAC-FAMILY TRANSCRIPTIONAL REGULATOR"/>
    <property type="match status" value="1"/>
</dbReference>
<dbReference type="AlphaFoldDB" id="A0A9D1V4X1"/>
<keyword evidence="2" id="KW-0238">DNA-binding</keyword>
<feature type="domain" description="HTH araC/xylS-type" evidence="5">
    <location>
        <begin position="310"/>
        <end position="409"/>
    </location>
</feature>
<reference evidence="6" key="2">
    <citation type="submission" date="2021-04" db="EMBL/GenBank/DDBJ databases">
        <authorList>
            <person name="Gilroy R."/>
        </authorList>
    </citation>
    <scope>NUCLEOTIDE SEQUENCE</scope>
    <source>
        <strain evidence="6">2239</strain>
    </source>
</reference>
<protein>
    <submittedName>
        <fullName evidence="6">Helix-turn-helix domain-containing protein</fullName>
    </submittedName>
</protein>
<dbReference type="GO" id="GO:0003700">
    <property type="term" value="F:DNA-binding transcription factor activity"/>
    <property type="evidence" value="ECO:0007669"/>
    <property type="project" value="InterPro"/>
</dbReference>
<evidence type="ECO:0000256" key="2">
    <source>
        <dbReference type="ARBA" id="ARBA00023125"/>
    </source>
</evidence>
<keyword evidence="3" id="KW-0804">Transcription</keyword>
<dbReference type="PROSITE" id="PS01124">
    <property type="entry name" value="HTH_ARAC_FAMILY_2"/>
    <property type="match status" value="2"/>
</dbReference>
<evidence type="ECO:0000259" key="5">
    <source>
        <dbReference type="PROSITE" id="PS01124"/>
    </source>
</evidence>
<proteinExistence type="predicted"/>
<dbReference type="SMART" id="SM00342">
    <property type="entry name" value="HTH_ARAC"/>
    <property type="match status" value="2"/>
</dbReference>
<gene>
    <name evidence="6" type="ORF">H9865_08640</name>
</gene>
<evidence type="ECO:0000313" key="7">
    <source>
        <dbReference type="Proteomes" id="UP000824193"/>
    </source>
</evidence>
<dbReference type="PANTHER" id="PTHR43280:SF28">
    <property type="entry name" value="HTH-TYPE TRANSCRIPTIONAL ACTIVATOR RHAS"/>
    <property type="match status" value="1"/>
</dbReference>
<dbReference type="Proteomes" id="UP000824193">
    <property type="component" value="Unassembled WGS sequence"/>
</dbReference>
<dbReference type="InterPro" id="IPR018062">
    <property type="entry name" value="HTH_AraC-typ_CS"/>
</dbReference>
<dbReference type="Pfam" id="PF12833">
    <property type="entry name" value="HTH_18"/>
    <property type="match status" value="2"/>
</dbReference>
<dbReference type="Gene3D" id="1.10.10.60">
    <property type="entry name" value="Homeodomain-like"/>
    <property type="match status" value="2"/>
</dbReference>
<reference evidence="6" key="1">
    <citation type="journal article" date="2021" name="PeerJ">
        <title>Extensive microbial diversity within the chicken gut microbiome revealed by metagenomics and culture.</title>
        <authorList>
            <person name="Gilroy R."/>
            <person name="Ravi A."/>
            <person name="Getino M."/>
            <person name="Pursley I."/>
            <person name="Horton D.L."/>
            <person name="Alikhan N.F."/>
            <person name="Baker D."/>
            <person name="Gharbi K."/>
            <person name="Hall N."/>
            <person name="Watson M."/>
            <person name="Adriaenssens E.M."/>
            <person name="Foster-Nyarko E."/>
            <person name="Jarju S."/>
            <person name="Secka A."/>
            <person name="Antonio M."/>
            <person name="Oren A."/>
            <person name="Chaudhuri R.R."/>
            <person name="La Ragione R."/>
            <person name="Hildebrand F."/>
            <person name="Pallen M.J."/>
        </authorList>
    </citation>
    <scope>NUCLEOTIDE SEQUENCE</scope>
    <source>
        <strain evidence="6">2239</strain>
    </source>
</reference>
<evidence type="ECO:0000313" key="6">
    <source>
        <dbReference type="EMBL" id="HIX06148.1"/>
    </source>
</evidence>
<evidence type="ECO:0000256" key="1">
    <source>
        <dbReference type="ARBA" id="ARBA00023015"/>
    </source>
</evidence>
<dbReference type="InterPro" id="IPR037923">
    <property type="entry name" value="HTH-like"/>
</dbReference>
<dbReference type="SUPFAM" id="SSF51215">
    <property type="entry name" value="Regulatory protein AraC"/>
    <property type="match status" value="1"/>
</dbReference>
<organism evidence="6 7">
    <name type="scientific">Candidatus Allofournierella pullicola</name>
    <dbReference type="NCBI Taxonomy" id="2838596"/>
    <lineage>
        <taxon>Bacteria</taxon>
        <taxon>Bacillati</taxon>
        <taxon>Bacillota</taxon>
        <taxon>Clostridia</taxon>
        <taxon>Eubacteriales</taxon>
        <taxon>Oscillospiraceae</taxon>
        <taxon>Allofournierella</taxon>
    </lineage>
</organism>
<accession>A0A9D1V4X1</accession>
<name>A0A9D1V4X1_9FIRM</name>
<feature type="region of interest" description="Disordered" evidence="4">
    <location>
        <begin position="411"/>
        <end position="435"/>
    </location>
</feature>
<evidence type="ECO:0000256" key="3">
    <source>
        <dbReference type="ARBA" id="ARBA00023163"/>
    </source>
</evidence>
<dbReference type="GO" id="GO:0043565">
    <property type="term" value="F:sequence-specific DNA binding"/>
    <property type="evidence" value="ECO:0007669"/>
    <property type="project" value="InterPro"/>
</dbReference>
<comment type="caution">
    <text evidence="6">The sequence shown here is derived from an EMBL/GenBank/DDBJ whole genome shotgun (WGS) entry which is preliminary data.</text>
</comment>
<sequence length="435" mass="49482">MNRLITLQENLSDAYDPVTICSFDYEAIQAATKPLIHQSARFLYIKKGKGVIEISGVRYDIRPNMLVAITPWTISEITEVTAPIQLMRIVYDYQYINSVLKGVSGLEEDSSELLQFLSMEPVAYLDSIQTDYIDLLAEQLRAELGVESTHSAPTVQPLSQLYVTNKLIELMILYRRYIMAVRGEKDYEKGISQENTILSYIYAHATEKLTLSSVAGAFFISESTLSKRISDITGTTFTKLLTSIRIEKVSDFLVYTDLTLDEIAALTGFVDASHLSKHFTSKVGVTPIKFRKIYGKSKTKFNRTNKNIAFEIADYIHQNYAQEKLSASEVASKFGISVAEMNRLMLYYSTMNFEALLNFVRINRACELLASTDYYVIDVAFEVGYNNIKTFNINFFKYKGMTPSDFRNRITLQKSDGSETGKTKKKTTRRPEEEE</sequence>
<dbReference type="SUPFAM" id="SSF46689">
    <property type="entry name" value="Homeodomain-like"/>
    <property type="match status" value="2"/>
</dbReference>
<dbReference type="InterPro" id="IPR009057">
    <property type="entry name" value="Homeodomain-like_sf"/>
</dbReference>
<keyword evidence="1" id="KW-0805">Transcription regulation</keyword>
<dbReference type="EMBL" id="DXFW01000024">
    <property type="protein sequence ID" value="HIX06148.1"/>
    <property type="molecule type" value="Genomic_DNA"/>
</dbReference>
<dbReference type="InterPro" id="IPR018060">
    <property type="entry name" value="HTH_AraC"/>
</dbReference>